<gene>
    <name evidence="2" type="ORF">EXY23_25760</name>
</gene>
<organism evidence="2 3">
    <name type="scientific">Roseicella aquatilis</name>
    <dbReference type="NCBI Taxonomy" id="2527868"/>
    <lineage>
        <taxon>Bacteria</taxon>
        <taxon>Pseudomonadati</taxon>
        <taxon>Pseudomonadota</taxon>
        <taxon>Alphaproteobacteria</taxon>
        <taxon>Acetobacterales</taxon>
        <taxon>Roseomonadaceae</taxon>
        <taxon>Roseicella</taxon>
    </lineage>
</organism>
<proteinExistence type="predicted"/>
<keyword evidence="3" id="KW-1185">Reference proteome</keyword>
<name>A0A4R4D480_9PROT</name>
<dbReference type="InterPro" id="IPR048769">
    <property type="entry name" value="HepT-like_dom"/>
</dbReference>
<dbReference type="Proteomes" id="UP000295023">
    <property type="component" value="Unassembled WGS sequence"/>
</dbReference>
<sequence>MTASPACDSRWVLLQADIADAVENLADGAALYREELPEPSTRASLRRREKAFQKFLQDGYSSVERALIRVLELFDGTPPQGRSWHSDLLRLAVAWQAPAGASGPVRPPFAPALLADLRLLLQFRHVAMHGYSEFDLSLARPAAEAAARVAAALPAAAEEFGRAAGLLPPA</sequence>
<protein>
    <recommendedName>
        <fullName evidence="1">HepT-like domain-containing protein</fullName>
    </recommendedName>
</protein>
<evidence type="ECO:0000259" key="1">
    <source>
        <dbReference type="Pfam" id="PF20797"/>
    </source>
</evidence>
<evidence type="ECO:0000313" key="2">
    <source>
        <dbReference type="EMBL" id="TCZ52913.1"/>
    </source>
</evidence>
<dbReference type="AlphaFoldDB" id="A0A4R4D480"/>
<dbReference type="OrthoDB" id="7376391at2"/>
<reference evidence="2 3" key="1">
    <citation type="submission" date="2019-03" db="EMBL/GenBank/DDBJ databases">
        <title>Paracraurococcus aquatilis NE82 genome sequence.</title>
        <authorList>
            <person name="Zhao Y."/>
            <person name="Du Z."/>
        </authorList>
    </citation>
    <scope>NUCLEOTIDE SEQUENCE [LARGE SCALE GENOMIC DNA]</scope>
    <source>
        <strain evidence="2 3">NE82</strain>
    </source>
</reference>
<dbReference type="EMBL" id="SKBM01000045">
    <property type="protein sequence ID" value="TCZ52913.1"/>
    <property type="molecule type" value="Genomic_DNA"/>
</dbReference>
<dbReference type="RefSeq" id="WP_132296928.1">
    <property type="nucleotide sequence ID" value="NZ_SKBM01000045.1"/>
</dbReference>
<accession>A0A4R4D480</accession>
<comment type="caution">
    <text evidence="2">The sequence shown here is derived from an EMBL/GenBank/DDBJ whole genome shotgun (WGS) entry which is preliminary data.</text>
</comment>
<feature type="domain" description="HepT-like" evidence="1">
    <location>
        <begin position="51"/>
        <end position="163"/>
    </location>
</feature>
<dbReference type="Pfam" id="PF20797">
    <property type="entry name" value="HepT-like_2"/>
    <property type="match status" value="1"/>
</dbReference>
<evidence type="ECO:0000313" key="3">
    <source>
        <dbReference type="Proteomes" id="UP000295023"/>
    </source>
</evidence>